<comment type="caution">
    <text evidence="1">The sequence shown here is derived from an EMBL/GenBank/DDBJ whole genome shotgun (WGS) entry which is preliminary data.</text>
</comment>
<name>M6F949_9LEPT</name>
<proteinExistence type="predicted"/>
<sequence length="44" mass="5521">MFRNSIFKWKFKKLPLFFLSKEFKKKGFFIILGHVKTFLLKFYK</sequence>
<dbReference type="Proteomes" id="UP000011980">
    <property type="component" value="Unassembled WGS sequence"/>
</dbReference>
<evidence type="ECO:0000313" key="2">
    <source>
        <dbReference type="Proteomes" id="UP000011980"/>
    </source>
</evidence>
<dbReference type="EMBL" id="ANCE01000064">
    <property type="protein sequence ID" value="EMK25303.1"/>
    <property type="molecule type" value="Genomic_DNA"/>
</dbReference>
<organism evidence="1 2">
    <name type="scientific">Leptospira kirschneri serovar Bulgarica str. Nikolaevo</name>
    <dbReference type="NCBI Taxonomy" id="1240687"/>
    <lineage>
        <taxon>Bacteria</taxon>
        <taxon>Pseudomonadati</taxon>
        <taxon>Spirochaetota</taxon>
        <taxon>Spirochaetia</taxon>
        <taxon>Leptospirales</taxon>
        <taxon>Leptospiraceae</taxon>
        <taxon>Leptospira</taxon>
    </lineage>
</organism>
<evidence type="ECO:0000313" key="1">
    <source>
        <dbReference type="EMBL" id="EMK25303.1"/>
    </source>
</evidence>
<accession>M6F949</accession>
<dbReference type="AlphaFoldDB" id="M6F949"/>
<gene>
    <name evidence="1" type="ORF">LEP1GSC008_3475</name>
</gene>
<protein>
    <submittedName>
        <fullName evidence="1">Uncharacterized protein</fullName>
    </submittedName>
</protein>
<reference evidence="1 2" key="1">
    <citation type="submission" date="2013-01" db="EMBL/GenBank/DDBJ databases">
        <authorList>
            <person name="Harkins D.M."/>
            <person name="Durkin A.S."/>
            <person name="Brinkac L.M."/>
            <person name="Haft D.H."/>
            <person name="Selengut J.D."/>
            <person name="Sanka R."/>
            <person name="DePew J."/>
            <person name="Purushe J."/>
            <person name="Galloway R.L."/>
            <person name="Vinetz J.M."/>
            <person name="Sutton G.G."/>
            <person name="Nierman W.C."/>
            <person name="Fouts D.E."/>
        </authorList>
    </citation>
    <scope>NUCLEOTIDE SEQUENCE [LARGE SCALE GENOMIC DNA]</scope>
    <source>
        <strain evidence="1 2">Nikolaevo</strain>
    </source>
</reference>